<evidence type="ECO:0000256" key="17">
    <source>
        <dbReference type="ARBA" id="ARBA00047899"/>
    </source>
</evidence>
<dbReference type="EC" id="2.7.11.1" evidence="2"/>
<feature type="transmembrane region" description="Helical" evidence="20">
    <location>
        <begin position="243"/>
        <end position="267"/>
    </location>
</feature>
<evidence type="ECO:0000256" key="9">
    <source>
        <dbReference type="ARBA" id="ARBA00022737"/>
    </source>
</evidence>
<dbReference type="GO" id="GO:0004674">
    <property type="term" value="F:protein serine/threonine kinase activity"/>
    <property type="evidence" value="ECO:0007669"/>
    <property type="project" value="UniProtKB-KW"/>
</dbReference>
<feature type="domain" description="Protein kinase" evidence="21">
    <location>
        <begin position="302"/>
        <end position="609"/>
    </location>
</feature>
<dbReference type="FunFam" id="1.10.510.10:FF:001023">
    <property type="entry name" value="Os07g0541700 protein"/>
    <property type="match status" value="1"/>
</dbReference>
<evidence type="ECO:0000256" key="18">
    <source>
        <dbReference type="ARBA" id="ARBA00048679"/>
    </source>
</evidence>
<evidence type="ECO:0000256" key="3">
    <source>
        <dbReference type="ARBA" id="ARBA00022527"/>
    </source>
</evidence>
<keyword evidence="9" id="KW-0677">Repeat</keyword>
<accession>A0AAV6HRL7</accession>
<evidence type="ECO:0000259" key="21">
    <source>
        <dbReference type="PROSITE" id="PS50011"/>
    </source>
</evidence>
<evidence type="ECO:0000256" key="1">
    <source>
        <dbReference type="ARBA" id="ARBA00004479"/>
    </source>
</evidence>
<organism evidence="22 23">
    <name type="scientific">Rhododendron griersonianum</name>
    <dbReference type="NCBI Taxonomy" id="479676"/>
    <lineage>
        <taxon>Eukaryota</taxon>
        <taxon>Viridiplantae</taxon>
        <taxon>Streptophyta</taxon>
        <taxon>Embryophyta</taxon>
        <taxon>Tracheophyta</taxon>
        <taxon>Spermatophyta</taxon>
        <taxon>Magnoliopsida</taxon>
        <taxon>eudicotyledons</taxon>
        <taxon>Gunneridae</taxon>
        <taxon>Pentapetalae</taxon>
        <taxon>asterids</taxon>
        <taxon>Ericales</taxon>
        <taxon>Ericaceae</taxon>
        <taxon>Ericoideae</taxon>
        <taxon>Rhodoreae</taxon>
        <taxon>Rhododendron</taxon>
    </lineage>
</organism>
<dbReference type="InterPro" id="IPR011009">
    <property type="entry name" value="Kinase-like_dom_sf"/>
</dbReference>
<dbReference type="PROSITE" id="PS50011">
    <property type="entry name" value="PROTEIN_KINASE_DOM"/>
    <property type="match status" value="1"/>
</dbReference>
<keyword evidence="7 20" id="KW-0812">Transmembrane</keyword>
<dbReference type="SUPFAM" id="SSF52058">
    <property type="entry name" value="L domain-like"/>
    <property type="match status" value="1"/>
</dbReference>
<dbReference type="SUPFAM" id="SSF56112">
    <property type="entry name" value="Protein kinase-like (PK-like)"/>
    <property type="match status" value="1"/>
</dbReference>
<evidence type="ECO:0000256" key="12">
    <source>
        <dbReference type="ARBA" id="ARBA00022840"/>
    </source>
</evidence>
<reference evidence="22 23" key="1">
    <citation type="submission" date="2020-08" db="EMBL/GenBank/DDBJ databases">
        <title>Plant Genome Project.</title>
        <authorList>
            <person name="Zhang R.-G."/>
        </authorList>
    </citation>
    <scope>NUCLEOTIDE SEQUENCE [LARGE SCALE GENOMIC DNA]</scope>
    <source>
        <strain evidence="22">WSP0</strain>
        <tissue evidence="22">Leaf</tissue>
    </source>
</reference>
<dbReference type="GO" id="GO:0016020">
    <property type="term" value="C:membrane"/>
    <property type="evidence" value="ECO:0007669"/>
    <property type="project" value="UniProtKB-SubCell"/>
</dbReference>
<keyword evidence="10 19" id="KW-0547">Nucleotide-binding</keyword>
<evidence type="ECO:0000256" key="2">
    <source>
        <dbReference type="ARBA" id="ARBA00012513"/>
    </source>
</evidence>
<keyword evidence="16" id="KW-0325">Glycoprotein</keyword>
<dbReference type="FunFam" id="3.80.10.10:FF:000383">
    <property type="entry name" value="Leucine-rich repeat receptor protein kinase EMS1"/>
    <property type="match status" value="1"/>
</dbReference>
<dbReference type="PROSITE" id="PS00107">
    <property type="entry name" value="PROTEIN_KINASE_ATP"/>
    <property type="match status" value="1"/>
</dbReference>
<dbReference type="InterPro" id="IPR008266">
    <property type="entry name" value="Tyr_kinase_AS"/>
</dbReference>
<dbReference type="InterPro" id="IPR017441">
    <property type="entry name" value="Protein_kinase_ATP_BS"/>
</dbReference>
<keyword evidence="4" id="KW-0597">Phosphoprotein</keyword>
<evidence type="ECO:0000256" key="19">
    <source>
        <dbReference type="PROSITE-ProRule" id="PRU10141"/>
    </source>
</evidence>
<dbReference type="Gene3D" id="1.10.510.10">
    <property type="entry name" value="Transferase(Phosphotransferase) domain 1"/>
    <property type="match status" value="1"/>
</dbReference>
<dbReference type="InterPro" id="IPR000719">
    <property type="entry name" value="Prot_kinase_dom"/>
</dbReference>
<dbReference type="GO" id="GO:0051707">
    <property type="term" value="P:response to other organism"/>
    <property type="evidence" value="ECO:0007669"/>
    <property type="project" value="UniProtKB-ARBA"/>
</dbReference>
<dbReference type="Pfam" id="PF00069">
    <property type="entry name" value="Pkinase"/>
    <property type="match status" value="1"/>
</dbReference>
<evidence type="ECO:0000256" key="4">
    <source>
        <dbReference type="ARBA" id="ARBA00022553"/>
    </source>
</evidence>
<gene>
    <name evidence="22" type="ORF">RHGRI_035891</name>
</gene>
<evidence type="ECO:0000256" key="8">
    <source>
        <dbReference type="ARBA" id="ARBA00022729"/>
    </source>
</evidence>
<dbReference type="Gene3D" id="3.80.10.10">
    <property type="entry name" value="Ribonuclease Inhibitor"/>
    <property type="match status" value="1"/>
</dbReference>
<dbReference type="InterPro" id="IPR032675">
    <property type="entry name" value="LRR_dom_sf"/>
</dbReference>
<sequence>MGQSTFSVFSQLGNLEYLNLTTNSFSGPLSLNFSKLSMLKALRLGNNQFSGQIPEFISSLSGLQIIELYNNSFEGPIPSSMGQLGNLQLLDLRMNALNSSIPSELGSCTNLTTLALALNSLTGDLPLSLSNLTSISNLALSDNFFSGEISPYFFANWTQLIYLYLENNSFTGSISSEIGQLTQLNYLFLYGNQLSGSIPSGNIFRNASGAYLGNSGLCGNAEGLSPCNANSTSGKSKRFDKKILIGVIVPVIGVFVLVAVIVGRLILRRPSKQHDEQIEATLIWEREGKFTFGDIAKATEDFNETYCIGKGGFGTVYKAVLPTGQPVAVKRLNVMDSNDIPLLNRWSFENEIRTLTEVRHRNIIKLYGFCSMKGYLYLVYEYIERGSLGKVLYSDDGAVELGWGTRLSIVQGVAHALAYLHHDCSPPIVHRDVSMNNILLESELKPRLSDFGTARLLSHDSSNWTSVAELQLALAMVVIEKCGVYTFTEHKILINMLVSLGYCAELALSMRVTEKCDVYSFGVVALEVLMGRHPAELLTTLSSSLSSNYEDLLLKDVLDQRLPLPSREMAAGVVFVVSVALACTQAAPETRPTMRFVAQELSARTQACLSEPLDTIKMSKIPSPRK</sequence>
<keyword evidence="5" id="KW-0433">Leucine-rich repeat</keyword>
<name>A0AAV6HRL7_9ERIC</name>
<dbReference type="AlphaFoldDB" id="A0AAV6HRL7"/>
<evidence type="ECO:0000256" key="20">
    <source>
        <dbReference type="SAM" id="Phobius"/>
    </source>
</evidence>
<evidence type="ECO:0000256" key="13">
    <source>
        <dbReference type="ARBA" id="ARBA00022989"/>
    </source>
</evidence>
<protein>
    <recommendedName>
        <fullName evidence="2">non-specific serine/threonine protein kinase</fullName>
        <ecNumber evidence="2">2.7.11.1</ecNumber>
    </recommendedName>
</protein>
<dbReference type="PANTHER" id="PTHR48005">
    <property type="entry name" value="LEUCINE RICH REPEAT KINASE 2"/>
    <property type="match status" value="1"/>
</dbReference>
<evidence type="ECO:0000256" key="15">
    <source>
        <dbReference type="ARBA" id="ARBA00023170"/>
    </source>
</evidence>
<evidence type="ECO:0000256" key="7">
    <source>
        <dbReference type="ARBA" id="ARBA00022692"/>
    </source>
</evidence>
<comment type="caution">
    <text evidence="22">The sequence shown here is derived from an EMBL/GenBank/DDBJ whole genome shotgun (WGS) entry which is preliminary data.</text>
</comment>
<dbReference type="InterPro" id="IPR001611">
    <property type="entry name" value="Leu-rich_rpt"/>
</dbReference>
<comment type="catalytic activity">
    <reaction evidence="17">
        <text>L-threonyl-[protein] + ATP = O-phospho-L-threonyl-[protein] + ADP + H(+)</text>
        <dbReference type="Rhea" id="RHEA:46608"/>
        <dbReference type="Rhea" id="RHEA-COMP:11060"/>
        <dbReference type="Rhea" id="RHEA-COMP:11605"/>
        <dbReference type="ChEBI" id="CHEBI:15378"/>
        <dbReference type="ChEBI" id="CHEBI:30013"/>
        <dbReference type="ChEBI" id="CHEBI:30616"/>
        <dbReference type="ChEBI" id="CHEBI:61977"/>
        <dbReference type="ChEBI" id="CHEBI:456216"/>
        <dbReference type="EC" id="2.7.11.1"/>
    </reaction>
</comment>
<comment type="subcellular location">
    <subcellularLocation>
        <location evidence="1">Membrane</location>
        <topology evidence="1">Single-pass type I membrane protein</topology>
    </subcellularLocation>
</comment>
<comment type="catalytic activity">
    <reaction evidence="18">
        <text>L-seryl-[protein] + ATP = O-phospho-L-seryl-[protein] + ADP + H(+)</text>
        <dbReference type="Rhea" id="RHEA:17989"/>
        <dbReference type="Rhea" id="RHEA-COMP:9863"/>
        <dbReference type="Rhea" id="RHEA-COMP:11604"/>
        <dbReference type="ChEBI" id="CHEBI:15378"/>
        <dbReference type="ChEBI" id="CHEBI:29999"/>
        <dbReference type="ChEBI" id="CHEBI:30616"/>
        <dbReference type="ChEBI" id="CHEBI:83421"/>
        <dbReference type="ChEBI" id="CHEBI:456216"/>
        <dbReference type="EC" id="2.7.11.1"/>
    </reaction>
</comment>
<dbReference type="PROSITE" id="PS00109">
    <property type="entry name" value="PROTEIN_KINASE_TYR"/>
    <property type="match status" value="1"/>
</dbReference>
<dbReference type="Pfam" id="PF00560">
    <property type="entry name" value="LRR_1"/>
    <property type="match status" value="4"/>
</dbReference>
<evidence type="ECO:0000256" key="16">
    <source>
        <dbReference type="ARBA" id="ARBA00023180"/>
    </source>
</evidence>
<keyword evidence="23" id="KW-1185">Reference proteome</keyword>
<keyword evidence="12 19" id="KW-0067">ATP-binding</keyword>
<evidence type="ECO:0000256" key="14">
    <source>
        <dbReference type="ARBA" id="ARBA00023136"/>
    </source>
</evidence>
<dbReference type="FunFam" id="3.30.200.20:FF:000309">
    <property type="entry name" value="Leucine-rich repeat receptor protein kinase MSP1"/>
    <property type="match status" value="1"/>
</dbReference>
<keyword evidence="14 20" id="KW-0472">Membrane</keyword>
<evidence type="ECO:0000313" key="23">
    <source>
        <dbReference type="Proteomes" id="UP000823749"/>
    </source>
</evidence>
<dbReference type="Proteomes" id="UP000823749">
    <property type="component" value="Chromosome 13"/>
</dbReference>
<dbReference type="EMBL" id="JACTNZ010000013">
    <property type="protein sequence ID" value="KAG5514642.1"/>
    <property type="molecule type" value="Genomic_DNA"/>
</dbReference>
<feature type="binding site" evidence="19">
    <location>
        <position position="330"/>
    </location>
    <ligand>
        <name>ATP</name>
        <dbReference type="ChEBI" id="CHEBI:30616"/>
    </ligand>
</feature>
<dbReference type="InterPro" id="IPR051420">
    <property type="entry name" value="Ser_Thr_Kinases_DiverseReg"/>
</dbReference>
<evidence type="ECO:0000256" key="6">
    <source>
        <dbReference type="ARBA" id="ARBA00022679"/>
    </source>
</evidence>
<evidence type="ECO:0000256" key="10">
    <source>
        <dbReference type="ARBA" id="ARBA00022741"/>
    </source>
</evidence>
<evidence type="ECO:0000256" key="5">
    <source>
        <dbReference type="ARBA" id="ARBA00022614"/>
    </source>
</evidence>
<keyword evidence="15" id="KW-0675">Receptor</keyword>
<evidence type="ECO:0000256" key="11">
    <source>
        <dbReference type="ARBA" id="ARBA00022777"/>
    </source>
</evidence>
<keyword evidence="6" id="KW-0808">Transferase</keyword>
<keyword evidence="11" id="KW-0418">Kinase</keyword>
<dbReference type="Gene3D" id="3.30.200.20">
    <property type="entry name" value="Phosphorylase Kinase, domain 1"/>
    <property type="match status" value="1"/>
</dbReference>
<keyword evidence="3" id="KW-0723">Serine/threonine-protein kinase</keyword>
<keyword evidence="13 20" id="KW-1133">Transmembrane helix</keyword>
<evidence type="ECO:0000313" key="22">
    <source>
        <dbReference type="EMBL" id="KAG5514642.1"/>
    </source>
</evidence>
<proteinExistence type="predicted"/>
<keyword evidence="8" id="KW-0732">Signal</keyword>
<dbReference type="SMART" id="SM00369">
    <property type="entry name" value="LRR_TYP"/>
    <property type="match status" value="3"/>
</dbReference>
<dbReference type="GO" id="GO:0005524">
    <property type="term" value="F:ATP binding"/>
    <property type="evidence" value="ECO:0007669"/>
    <property type="project" value="UniProtKB-UniRule"/>
</dbReference>
<dbReference type="GO" id="GO:0006952">
    <property type="term" value="P:defense response"/>
    <property type="evidence" value="ECO:0007669"/>
    <property type="project" value="UniProtKB-ARBA"/>
</dbReference>
<dbReference type="InterPro" id="IPR003591">
    <property type="entry name" value="Leu-rich_rpt_typical-subtyp"/>
</dbReference>
<dbReference type="PANTHER" id="PTHR48005:SF44">
    <property type="entry name" value="MDIS1-INTERACTING RECEPTOR LIKE KINASE 2-LIKE ISOFORM X1"/>
    <property type="match status" value="1"/>
</dbReference>